<name>A0A4P7GPS4_9ACTN</name>
<evidence type="ECO:0000256" key="1">
    <source>
        <dbReference type="SAM" id="MobiDB-lite"/>
    </source>
</evidence>
<accession>A0A4P7GPS4</accession>
<evidence type="ECO:0000313" key="2">
    <source>
        <dbReference type="EMBL" id="QBR94245.1"/>
    </source>
</evidence>
<organism evidence="2 3">
    <name type="scientific">Nocardioides euryhalodurans</name>
    <dbReference type="NCBI Taxonomy" id="2518370"/>
    <lineage>
        <taxon>Bacteria</taxon>
        <taxon>Bacillati</taxon>
        <taxon>Actinomycetota</taxon>
        <taxon>Actinomycetes</taxon>
        <taxon>Propionibacteriales</taxon>
        <taxon>Nocardioidaceae</taxon>
        <taxon>Nocardioides</taxon>
    </lineage>
</organism>
<protein>
    <submittedName>
        <fullName evidence="2">Uncharacterized protein</fullName>
    </submittedName>
</protein>
<gene>
    <name evidence="2" type="ORF">EXE57_00525</name>
</gene>
<dbReference type="KEGG" id="noy:EXE57_00525"/>
<feature type="region of interest" description="Disordered" evidence="1">
    <location>
        <begin position="1"/>
        <end position="27"/>
    </location>
</feature>
<sequence length="86" mass="9229">MRRREPLGSVADRVARSGTPSAPAPATPLVKHCWVDGTHGRVAGLLLAWEQRGDGWWGRVVHPVATDADGWAVVVEWVPAALLEGV</sequence>
<dbReference type="Proteomes" id="UP000294894">
    <property type="component" value="Chromosome"/>
</dbReference>
<dbReference type="EMBL" id="CP038267">
    <property type="protein sequence ID" value="QBR94245.1"/>
    <property type="molecule type" value="Genomic_DNA"/>
</dbReference>
<keyword evidence="3" id="KW-1185">Reference proteome</keyword>
<dbReference type="OrthoDB" id="3787060at2"/>
<reference evidence="2 3" key="1">
    <citation type="submission" date="2019-03" db="EMBL/GenBank/DDBJ databases">
        <title>Three New Species of Nocardioides, Nocardioides euryhalodurans sp. nov., Nocardioides seonyuensis sp. nov. and Nocardioides eburneoflavus sp. nov., Iolated from Soil.</title>
        <authorList>
            <person name="Roh S.G."/>
            <person name="Lee C."/>
            <person name="Kim M.-K."/>
            <person name="Kim S.B."/>
        </authorList>
    </citation>
    <scope>NUCLEOTIDE SEQUENCE [LARGE SCALE GENOMIC DNA]</scope>
    <source>
        <strain evidence="2 3">MMS17-SY117</strain>
    </source>
</reference>
<proteinExistence type="predicted"/>
<evidence type="ECO:0000313" key="3">
    <source>
        <dbReference type="Proteomes" id="UP000294894"/>
    </source>
</evidence>
<dbReference type="AlphaFoldDB" id="A0A4P7GPS4"/>